<sequence>MGEPLAPLQELEADLRDLCSPSAKDEPDTAAAMDRLEVKLSAKSCFRTSISIAQHILGKVSCVRRMKFRKRNRIKALENKPEFVLLPEDRQDRSTVCPKYE</sequence>
<reference evidence="2" key="1">
    <citation type="journal article" date="2012" name="Nat. Biotechnol.">
        <title>Reference genome sequence of the model plant Setaria.</title>
        <authorList>
            <person name="Bennetzen J.L."/>
            <person name="Schmutz J."/>
            <person name="Wang H."/>
            <person name="Percifield R."/>
            <person name="Hawkins J."/>
            <person name="Pontaroli A.C."/>
            <person name="Estep M."/>
            <person name="Feng L."/>
            <person name="Vaughn J.N."/>
            <person name="Grimwood J."/>
            <person name="Jenkins J."/>
            <person name="Barry K."/>
            <person name="Lindquist E."/>
            <person name="Hellsten U."/>
            <person name="Deshpande S."/>
            <person name="Wang X."/>
            <person name="Wu X."/>
            <person name="Mitros T."/>
            <person name="Triplett J."/>
            <person name="Yang X."/>
            <person name="Ye C.Y."/>
            <person name="Mauro-Herrera M."/>
            <person name="Wang L."/>
            <person name="Li P."/>
            <person name="Sharma M."/>
            <person name="Sharma R."/>
            <person name="Ronald P.C."/>
            <person name="Panaud O."/>
            <person name="Kellogg E.A."/>
            <person name="Brutnell T.P."/>
            <person name="Doust A.N."/>
            <person name="Tuskan G.A."/>
            <person name="Rokhsar D."/>
            <person name="Devos K.M."/>
        </authorList>
    </citation>
    <scope>NUCLEOTIDE SEQUENCE [LARGE SCALE GENOMIC DNA]</scope>
    <source>
        <strain evidence="2">cv. Yugu1</strain>
    </source>
</reference>
<dbReference type="HOGENOM" id="CLU_2296583_0_0_1"/>
<dbReference type="EnsemblPlants" id="KQK90051">
    <property type="protein sequence ID" value="KQK90051"/>
    <property type="gene ID" value="SETIT_039358mg"/>
</dbReference>
<dbReference type="InParanoid" id="K4AKD5"/>
<dbReference type="Proteomes" id="UP000004995">
    <property type="component" value="Unassembled WGS sequence"/>
</dbReference>
<organism evidence="1 2">
    <name type="scientific">Setaria italica</name>
    <name type="common">Foxtail millet</name>
    <name type="synonym">Panicum italicum</name>
    <dbReference type="NCBI Taxonomy" id="4555"/>
    <lineage>
        <taxon>Eukaryota</taxon>
        <taxon>Viridiplantae</taxon>
        <taxon>Streptophyta</taxon>
        <taxon>Embryophyta</taxon>
        <taxon>Tracheophyta</taxon>
        <taxon>Spermatophyta</taxon>
        <taxon>Magnoliopsida</taxon>
        <taxon>Liliopsida</taxon>
        <taxon>Poales</taxon>
        <taxon>Poaceae</taxon>
        <taxon>PACMAD clade</taxon>
        <taxon>Panicoideae</taxon>
        <taxon>Panicodae</taxon>
        <taxon>Paniceae</taxon>
        <taxon>Cenchrinae</taxon>
        <taxon>Setaria</taxon>
    </lineage>
</organism>
<dbReference type="Gramene" id="KQK90051">
    <property type="protein sequence ID" value="KQK90051"/>
    <property type="gene ID" value="SETIT_039358mg"/>
</dbReference>
<dbReference type="AlphaFoldDB" id="K4AKD5"/>
<keyword evidence="2" id="KW-1185">Reference proteome</keyword>
<name>K4AKD5_SETIT</name>
<accession>K4AKD5</accession>
<protein>
    <submittedName>
        <fullName evidence="1">Uncharacterized protein</fullName>
    </submittedName>
</protein>
<evidence type="ECO:0000313" key="2">
    <source>
        <dbReference type="Proteomes" id="UP000004995"/>
    </source>
</evidence>
<proteinExistence type="predicted"/>
<evidence type="ECO:0000313" key="1">
    <source>
        <dbReference type="EnsemblPlants" id="KQK90051"/>
    </source>
</evidence>
<reference evidence="1" key="2">
    <citation type="submission" date="2018-08" db="UniProtKB">
        <authorList>
            <consortium name="EnsemblPlants"/>
        </authorList>
    </citation>
    <scope>IDENTIFICATION</scope>
    <source>
        <strain evidence="1">Yugu1</strain>
    </source>
</reference>
<dbReference type="EMBL" id="AGNK02005879">
    <property type="status" value="NOT_ANNOTATED_CDS"/>
    <property type="molecule type" value="Genomic_DNA"/>
</dbReference>